<dbReference type="HOGENOM" id="CLU_2479136_0_0_10"/>
<proteinExistence type="predicted"/>
<dbReference type="STRING" id="945713.IALB_3024"/>
<keyword evidence="3" id="KW-1185">Reference proteome</keyword>
<reference evidence="2 3" key="1">
    <citation type="journal article" date="2012" name="Front. Microbiol.">
        <title>Complete genome of Ignavibacterium album, a metabolically versatile, flagellated, facultative anaerobe from the phylum Chlorobi.</title>
        <authorList>
            <person name="Liu Z."/>
            <person name="Frigaard N.-U."/>
            <person name="Vogl K."/>
            <person name="Iino T."/>
            <person name="Ohkuma M."/>
            <person name="Overmann J."/>
            <person name="Bryant D.A."/>
        </authorList>
    </citation>
    <scope>NUCLEOTIDE SEQUENCE [LARGE SCALE GENOMIC DNA]</scope>
    <source>
        <strain evidence="3">DSM 19864 / JCM 16511 / NBRC 101810 / Mat9-16</strain>
    </source>
</reference>
<dbReference type="AlphaFoldDB" id="I0AP20"/>
<dbReference type="Proteomes" id="UP000007394">
    <property type="component" value="Chromosome"/>
</dbReference>
<gene>
    <name evidence="2" type="ordered locus">IALB_3024</name>
</gene>
<keyword evidence="1" id="KW-0175">Coiled coil</keyword>
<evidence type="ECO:0000313" key="3">
    <source>
        <dbReference type="Proteomes" id="UP000007394"/>
    </source>
</evidence>
<feature type="coiled-coil region" evidence="1">
    <location>
        <begin position="11"/>
        <end position="38"/>
    </location>
</feature>
<sequence>MNTFTNGNGAINYLINELEAQTKKIKEEIKQIDEMLSKEPDSFHSRLEKIEYKTKMFDLISKKKALAFNLSVITTHFNKKNLFNLNL</sequence>
<dbReference type="RefSeq" id="WP_014561863.1">
    <property type="nucleotide sequence ID" value="NC_017464.1"/>
</dbReference>
<accession>I0AP20</accession>
<evidence type="ECO:0000256" key="1">
    <source>
        <dbReference type="SAM" id="Coils"/>
    </source>
</evidence>
<protein>
    <submittedName>
        <fullName evidence="2">Uncharacterized protein</fullName>
    </submittedName>
</protein>
<dbReference type="EMBL" id="CP003418">
    <property type="protein sequence ID" value="AFH50727.1"/>
    <property type="molecule type" value="Genomic_DNA"/>
</dbReference>
<name>I0AP20_IGNAJ</name>
<organism evidence="2 3">
    <name type="scientific">Ignavibacterium album (strain DSM 19864 / JCM 16511 / NBRC 101810 / Mat9-16)</name>
    <dbReference type="NCBI Taxonomy" id="945713"/>
    <lineage>
        <taxon>Bacteria</taxon>
        <taxon>Pseudomonadati</taxon>
        <taxon>Ignavibacteriota</taxon>
        <taxon>Ignavibacteria</taxon>
        <taxon>Ignavibacteriales</taxon>
        <taxon>Ignavibacteriaceae</taxon>
        <taxon>Ignavibacterium</taxon>
    </lineage>
</organism>
<evidence type="ECO:0000313" key="2">
    <source>
        <dbReference type="EMBL" id="AFH50727.1"/>
    </source>
</evidence>
<dbReference type="KEGG" id="ial:IALB_3024"/>